<reference evidence="1 2" key="1">
    <citation type="submission" date="2014-04" db="EMBL/GenBank/DDBJ databases">
        <authorList>
            <consortium name="DOE Joint Genome Institute"/>
            <person name="Kuo A."/>
            <person name="Tarkka M."/>
            <person name="Buscot F."/>
            <person name="Kohler A."/>
            <person name="Nagy L.G."/>
            <person name="Floudas D."/>
            <person name="Copeland A."/>
            <person name="Barry K.W."/>
            <person name="Cichocki N."/>
            <person name="Veneault-Fourrey C."/>
            <person name="LaButti K."/>
            <person name="Lindquist E.A."/>
            <person name="Lipzen A."/>
            <person name="Lundell T."/>
            <person name="Morin E."/>
            <person name="Murat C."/>
            <person name="Sun H."/>
            <person name="Tunlid A."/>
            <person name="Henrissat B."/>
            <person name="Grigoriev I.V."/>
            <person name="Hibbett D.S."/>
            <person name="Martin F."/>
            <person name="Nordberg H.P."/>
            <person name="Cantor M.N."/>
            <person name="Hua S.X."/>
        </authorList>
    </citation>
    <scope>NUCLEOTIDE SEQUENCE [LARGE SCALE GENOMIC DNA]</scope>
    <source>
        <strain evidence="1 2">F 1598</strain>
    </source>
</reference>
<protein>
    <submittedName>
        <fullName evidence="1">Uncharacterized protein</fullName>
    </submittedName>
</protein>
<sequence>MGPSGSGKTTFCWYMPQSLADKNDGDEFGNAYHMAMDNHLNIHINYKDLLLEIELEHVKYSLSLRILYQLLRSIFSFFLDYPESKLFICKWISGPKVTLSNTLMFIENQIGMTVGTARGILFVHLDKINSFLQDKGLSGVAFFTTMICLVTNSHQSCHKLFLAAISETMSAKMVQAAVKSEEPLYIIDLEQLTAIDYVECLESFLDHKFDHGRNPIWRLFDTIEGVPKLFAAVLCFLLTPDSFNVYPKCFKEWPINQDMIRFNIEDTFRTFRCVGAILDALWLYSYVMTDEPVSQTSHPFTHQTGSPYQKYTVADLEKDGFLFLAMLPAGTPSCHTYRITLPFFFLQMVSTAANSPVPHILATHDPTLYWQQAEHMDPNGILVKLFAYQQMGKAYVSTSALLPPNCA</sequence>
<evidence type="ECO:0000313" key="2">
    <source>
        <dbReference type="Proteomes" id="UP000054166"/>
    </source>
</evidence>
<name>A0A0C3GKF6_PILCF</name>
<accession>A0A0C3GKF6</accession>
<dbReference type="HOGENOM" id="CLU_676371_0_0_1"/>
<proteinExistence type="predicted"/>
<dbReference type="Proteomes" id="UP000054166">
    <property type="component" value="Unassembled WGS sequence"/>
</dbReference>
<dbReference type="EMBL" id="KN832970">
    <property type="protein sequence ID" value="KIM92084.1"/>
    <property type="molecule type" value="Genomic_DNA"/>
</dbReference>
<keyword evidence="2" id="KW-1185">Reference proteome</keyword>
<dbReference type="InParanoid" id="A0A0C3GKF6"/>
<evidence type="ECO:0000313" key="1">
    <source>
        <dbReference type="EMBL" id="KIM92084.1"/>
    </source>
</evidence>
<gene>
    <name evidence="1" type="ORF">PILCRDRAFT_83397</name>
</gene>
<dbReference type="OrthoDB" id="2433727at2759"/>
<reference evidence="2" key="2">
    <citation type="submission" date="2015-01" db="EMBL/GenBank/DDBJ databases">
        <title>Evolutionary Origins and Diversification of the Mycorrhizal Mutualists.</title>
        <authorList>
            <consortium name="DOE Joint Genome Institute"/>
            <consortium name="Mycorrhizal Genomics Consortium"/>
            <person name="Kohler A."/>
            <person name="Kuo A."/>
            <person name="Nagy L.G."/>
            <person name="Floudas D."/>
            <person name="Copeland A."/>
            <person name="Barry K.W."/>
            <person name="Cichocki N."/>
            <person name="Veneault-Fourrey C."/>
            <person name="LaButti K."/>
            <person name="Lindquist E.A."/>
            <person name="Lipzen A."/>
            <person name="Lundell T."/>
            <person name="Morin E."/>
            <person name="Murat C."/>
            <person name="Riley R."/>
            <person name="Ohm R."/>
            <person name="Sun H."/>
            <person name="Tunlid A."/>
            <person name="Henrissat B."/>
            <person name="Grigoriev I.V."/>
            <person name="Hibbett D.S."/>
            <person name="Martin F."/>
        </authorList>
    </citation>
    <scope>NUCLEOTIDE SEQUENCE [LARGE SCALE GENOMIC DNA]</scope>
    <source>
        <strain evidence="2">F 1598</strain>
    </source>
</reference>
<dbReference type="AlphaFoldDB" id="A0A0C3GKF6"/>
<organism evidence="1 2">
    <name type="scientific">Piloderma croceum (strain F 1598)</name>
    <dbReference type="NCBI Taxonomy" id="765440"/>
    <lineage>
        <taxon>Eukaryota</taxon>
        <taxon>Fungi</taxon>
        <taxon>Dikarya</taxon>
        <taxon>Basidiomycota</taxon>
        <taxon>Agaricomycotina</taxon>
        <taxon>Agaricomycetes</taxon>
        <taxon>Agaricomycetidae</taxon>
        <taxon>Atheliales</taxon>
        <taxon>Atheliaceae</taxon>
        <taxon>Piloderma</taxon>
    </lineage>
</organism>